<evidence type="ECO:0000256" key="5">
    <source>
        <dbReference type="ARBA" id="ARBA00022777"/>
    </source>
</evidence>
<feature type="domain" description="PAC" evidence="8">
    <location>
        <begin position="196"/>
        <end position="246"/>
    </location>
</feature>
<gene>
    <name evidence="9" type="ORF">ENP88_05455</name>
</gene>
<dbReference type="PROSITE" id="PS50113">
    <property type="entry name" value="PAC"/>
    <property type="match status" value="2"/>
</dbReference>
<feature type="domain" description="PAS" evidence="7">
    <location>
        <begin position="145"/>
        <end position="192"/>
    </location>
</feature>
<dbReference type="Gene3D" id="3.30.450.20">
    <property type="entry name" value="PAS domain"/>
    <property type="match status" value="2"/>
</dbReference>
<feature type="domain" description="PAS" evidence="7">
    <location>
        <begin position="5"/>
        <end position="71"/>
    </location>
</feature>
<sequence>MILDFKRMVDESLAGCYVHDEEGRLCYVNDIVTTFTGYSKDELIGKSIFDLFYEEDLQRYAELMNSVLSGKKAFYEVRYRTKDGKIRWVWGFCKPFEAEGKKYVLGNCIDVTRLKEAEERLKESELFFKTLIDESLAPVYIVSDRFIYVNRAVEEVSGYSRDELLSMDPLQLVHPDDREMVGKRLRERLLGLRETETYSFRIVTKDRKIKWVTVKPTRIIYKGSPAVVATALDITEIQELAESLRKKEEYLRLVNRILRHDIANALTSIIFALEEFQDNEIAKKALLKADYIVRLIEISRELESGVNELRPIRLDEIAREIAESFGVSFECEEVSVMANESLRIVVQNLVDNAVRHGKNDVRLEVKKSESRGILRVSDRGQGIPDEIKEKIFKEGFTTNRMGLFIVKKLVDLLGGKIEVYDNFPSGTVFEVSLPLAP</sequence>
<dbReference type="Gene3D" id="3.30.565.10">
    <property type="entry name" value="Histidine kinase-like ATPase, C-terminal domain"/>
    <property type="match status" value="1"/>
</dbReference>
<accession>A0A7J2TKN6</accession>
<dbReference type="SMART" id="SM00387">
    <property type="entry name" value="HATPase_c"/>
    <property type="match status" value="1"/>
</dbReference>
<dbReference type="PANTHER" id="PTHR43304:SF1">
    <property type="entry name" value="PAC DOMAIN-CONTAINING PROTEIN"/>
    <property type="match status" value="1"/>
</dbReference>
<dbReference type="InterPro" id="IPR035965">
    <property type="entry name" value="PAS-like_dom_sf"/>
</dbReference>
<dbReference type="InterPro" id="IPR036890">
    <property type="entry name" value="HATPase_C_sf"/>
</dbReference>
<proteinExistence type="predicted"/>
<dbReference type="Pfam" id="PF02518">
    <property type="entry name" value="HATPase_c"/>
    <property type="match status" value="1"/>
</dbReference>
<dbReference type="Pfam" id="PF13426">
    <property type="entry name" value="PAS_9"/>
    <property type="match status" value="1"/>
</dbReference>
<dbReference type="InterPro" id="IPR052162">
    <property type="entry name" value="Sensor_kinase/Photoreceptor"/>
</dbReference>
<dbReference type="SUPFAM" id="SSF55785">
    <property type="entry name" value="PYP-like sensor domain (PAS domain)"/>
    <property type="match status" value="2"/>
</dbReference>
<dbReference type="AlphaFoldDB" id="A0A7J2TKN6"/>
<dbReference type="Pfam" id="PF08447">
    <property type="entry name" value="PAS_3"/>
    <property type="match status" value="1"/>
</dbReference>
<feature type="domain" description="PAC" evidence="8">
    <location>
        <begin position="73"/>
        <end position="123"/>
    </location>
</feature>
<dbReference type="InterPro" id="IPR013655">
    <property type="entry name" value="PAS_fold_3"/>
</dbReference>
<evidence type="ECO:0000259" key="8">
    <source>
        <dbReference type="PROSITE" id="PS50113"/>
    </source>
</evidence>
<keyword evidence="3" id="KW-0597">Phosphoprotein</keyword>
<dbReference type="GO" id="GO:0004673">
    <property type="term" value="F:protein histidine kinase activity"/>
    <property type="evidence" value="ECO:0007669"/>
    <property type="project" value="UniProtKB-EC"/>
</dbReference>
<dbReference type="InterPro" id="IPR001610">
    <property type="entry name" value="PAC"/>
</dbReference>
<evidence type="ECO:0000313" key="9">
    <source>
        <dbReference type="EMBL" id="HEH35582.1"/>
    </source>
</evidence>
<evidence type="ECO:0000259" key="6">
    <source>
        <dbReference type="PROSITE" id="PS50109"/>
    </source>
</evidence>
<dbReference type="SMART" id="SM00091">
    <property type="entry name" value="PAS"/>
    <property type="match status" value="2"/>
</dbReference>
<feature type="domain" description="Histidine kinase" evidence="6">
    <location>
        <begin position="257"/>
        <end position="437"/>
    </location>
</feature>
<dbReference type="EMBL" id="DSLA01000085">
    <property type="protein sequence ID" value="HEH35582.1"/>
    <property type="molecule type" value="Genomic_DNA"/>
</dbReference>
<dbReference type="InterPro" id="IPR000014">
    <property type="entry name" value="PAS"/>
</dbReference>
<dbReference type="InterPro" id="IPR004358">
    <property type="entry name" value="Sig_transdc_His_kin-like_C"/>
</dbReference>
<comment type="catalytic activity">
    <reaction evidence="1">
        <text>ATP + protein L-histidine = ADP + protein N-phospho-L-histidine.</text>
        <dbReference type="EC" id="2.7.13.3"/>
    </reaction>
</comment>
<evidence type="ECO:0000256" key="4">
    <source>
        <dbReference type="ARBA" id="ARBA00022679"/>
    </source>
</evidence>
<reference evidence="9" key="1">
    <citation type="journal article" date="2020" name="mSystems">
        <title>Genome- and Community-Level Interaction Insights into Carbon Utilization and Element Cycling Functions of Hydrothermarchaeota in Hydrothermal Sediment.</title>
        <authorList>
            <person name="Zhou Z."/>
            <person name="Liu Y."/>
            <person name="Xu W."/>
            <person name="Pan J."/>
            <person name="Luo Z.H."/>
            <person name="Li M."/>
        </authorList>
    </citation>
    <scope>NUCLEOTIDE SEQUENCE [LARGE SCALE GENOMIC DNA]</scope>
    <source>
        <strain evidence="9">SpSt-26</strain>
    </source>
</reference>
<evidence type="ECO:0000256" key="1">
    <source>
        <dbReference type="ARBA" id="ARBA00000085"/>
    </source>
</evidence>
<keyword evidence="4" id="KW-0808">Transferase</keyword>
<evidence type="ECO:0000259" key="7">
    <source>
        <dbReference type="PROSITE" id="PS50112"/>
    </source>
</evidence>
<dbReference type="EC" id="2.7.13.3" evidence="2"/>
<comment type="caution">
    <text evidence="9">The sequence shown here is derived from an EMBL/GenBank/DDBJ whole genome shotgun (WGS) entry which is preliminary data.</text>
</comment>
<keyword evidence="5" id="KW-0418">Kinase</keyword>
<dbReference type="SUPFAM" id="SSF55874">
    <property type="entry name" value="ATPase domain of HSP90 chaperone/DNA topoisomerase II/histidine kinase"/>
    <property type="match status" value="1"/>
</dbReference>
<organism evidence="9">
    <name type="scientific">Archaeoglobus fulgidus</name>
    <dbReference type="NCBI Taxonomy" id="2234"/>
    <lineage>
        <taxon>Archaea</taxon>
        <taxon>Methanobacteriati</taxon>
        <taxon>Methanobacteriota</taxon>
        <taxon>Archaeoglobi</taxon>
        <taxon>Archaeoglobales</taxon>
        <taxon>Archaeoglobaceae</taxon>
        <taxon>Archaeoglobus</taxon>
    </lineage>
</organism>
<dbReference type="InterPro" id="IPR000700">
    <property type="entry name" value="PAS-assoc_C"/>
</dbReference>
<dbReference type="PROSITE" id="PS50109">
    <property type="entry name" value="HIS_KIN"/>
    <property type="match status" value="1"/>
</dbReference>
<evidence type="ECO:0000256" key="2">
    <source>
        <dbReference type="ARBA" id="ARBA00012438"/>
    </source>
</evidence>
<dbReference type="InterPro" id="IPR005467">
    <property type="entry name" value="His_kinase_dom"/>
</dbReference>
<dbReference type="PROSITE" id="PS50112">
    <property type="entry name" value="PAS"/>
    <property type="match status" value="2"/>
</dbReference>
<dbReference type="SMART" id="SM00086">
    <property type="entry name" value="PAC"/>
    <property type="match status" value="2"/>
</dbReference>
<dbReference type="NCBIfam" id="TIGR00229">
    <property type="entry name" value="sensory_box"/>
    <property type="match status" value="2"/>
</dbReference>
<dbReference type="CDD" id="cd00130">
    <property type="entry name" value="PAS"/>
    <property type="match status" value="2"/>
</dbReference>
<dbReference type="PRINTS" id="PR00344">
    <property type="entry name" value="BCTRLSENSOR"/>
</dbReference>
<dbReference type="InterPro" id="IPR003594">
    <property type="entry name" value="HATPase_dom"/>
</dbReference>
<name>A0A7J2TKN6_ARCFL</name>
<dbReference type="PANTHER" id="PTHR43304">
    <property type="entry name" value="PHYTOCHROME-LIKE PROTEIN CPH1"/>
    <property type="match status" value="1"/>
</dbReference>
<evidence type="ECO:0000256" key="3">
    <source>
        <dbReference type="ARBA" id="ARBA00022553"/>
    </source>
</evidence>
<protein>
    <recommendedName>
        <fullName evidence="2">histidine kinase</fullName>
        <ecNumber evidence="2">2.7.13.3</ecNumber>
    </recommendedName>
</protein>